<dbReference type="Proteomes" id="UP000094329">
    <property type="component" value="Unassembled WGS sequence"/>
</dbReference>
<accession>A0ABX3A3M3</accession>
<protein>
    <recommendedName>
        <fullName evidence="1">Phosphatidic acid phosphatase type 2/haloperoxidase domain-containing protein</fullName>
    </recommendedName>
</protein>
<organism evidence="2 3">
    <name type="scientific">Piscirickettsia litoralis</name>
    <dbReference type="NCBI Taxonomy" id="1891921"/>
    <lineage>
        <taxon>Bacteria</taxon>
        <taxon>Pseudomonadati</taxon>
        <taxon>Pseudomonadota</taxon>
        <taxon>Gammaproteobacteria</taxon>
        <taxon>Thiotrichales</taxon>
        <taxon>Piscirickettsiaceae</taxon>
        <taxon>Piscirickettsia</taxon>
    </lineage>
</organism>
<dbReference type="SUPFAM" id="SSF48317">
    <property type="entry name" value="Acid phosphatase/Vanadium-dependent haloperoxidase"/>
    <property type="match status" value="1"/>
</dbReference>
<reference evidence="2 3" key="1">
    <citation type="submission" date="2016-08" db="EMBL/GenBank/DDBJ databases">
        <title>Draft genome sequence of Candidatus Piscirickettsia litoralis, from seawater.</title>
        <authorList>
            <person name="Wan X."/>
            <person name="Lee A.J."/>
            <person name="Hou S."/>
            <person name="Donachie S.P."/>
        </authorList>
    </citation>
    <scope>NUCLEOTIDE SEQUENCE [LARGE SCALE GENOMIC DNA]</scope>
    <source>
        <strain evidence="2 3">Y2</strain>
    </source>
</reference>
<proteinExistence type="predicted"/>
<dbReference type="Gene3D" id="1.20.144.10">
    <property type="entry name" value="Phosphatidic acid phosphatase type 2/haloperoxidase"/>
    <property type="match status" value="1"/>
</dbReference>
<evidence type="ECO:0000313" key="2">
    <source>
        <dbReference type="EMBL" id="ODN43457.1"/>
    </source>
</evidence>
<comment type="caution">
    <text evidence="2">The sequence shown here is derived from an EMBL/GenBank/DDBJ whole genome shotgun (WGS) entry which is preliminary data.</text>
</comment>
<dbReference type="InterPro" id="IPR000326">
    <property type="entry name" value="PAP2/HPO"/>
</dbReference>
<evidence type="ECO:0000313" key="3">
    <source>
        <dbReference type="Proteomes" id="UP000094329"/>
    </source>
</evidence>
<gene>
    <name evidence="2" type="ORF">BGC07_11670</name>
</gene>
<dbReference type="EMBL" id="MDTU01000001">
    <property type="protein sequence ID" value="ODN43457.1"/>
    <property type="molecule type" value="Genomic_DNA"/>
</dbReference>
<keyword evidence="3" id="KW-1185">Reference proteome</keyword>
<feature type="domain" description="Phosphatidic acid phosphatase type 2/haloperoxidase" evidence="1">
    <location>
        <begin position="84"/>
        <end position="169"/>
    </location>
</feature>
<sequence>MLAITLRLVIIKKGFDIESGQNEVLNQDNAFNLNDIELPQDSKKETWSEWCRRISQSDTFAYTANGFAAWMINEGIKRFYLQERPNGADNKAWPSGHAGWGAMLMGLAMMLTEDKKLSICGKSLTISKDGVFAVGLVDALATMVGRVIAKKHWVGDVLSGAALTSYLSTITGNLLAHCKGKSSQDNSPYTKEMVVQTIGLLSALVSNPMVGSVPLTVALEVMTQVSEWYSKGTVYGNKVKSLSDLPGAILKGGLLANLPNYKDMTKK</sequence>
<dbReference type="Pfam" id="PF01569">
    <property type="entry name" value="PAP2"/>
    <property type="match status" value="1"/>
</dbReference>
<dbReference type="InterPro" id="IPR036938">
    <property type="entry name" value="PAP2/HPO_sf"/>
</dbReference>
<name>A0ABX3A3M3_9GAMM</name>
<evidence type="ECO:0000259" key="1">
    <source>
        <dbReference type="Pfam" id="PF01569"/>
    </source>
</evidence>
<dbReference type="CDD" id="cd01610">
    <property type="entry name" value="PAP2_like"/>
    <property type="match status" value="1"/>
</dbReference>